<dbReference type="HOGENOM" id="CLU_155205_0_0_6"/>
<proteinExistence type="predicted"/>
<protein>
    <submittedName>
        <fullName evidence="1">Uncharacterized protein</fullName>
    </submittedName>
</protein>
<dbReference type="Proteomes" id="UP000009080">
    <property type="component" value="Chromosome"/>
</dbReference>
<dbReference type="STRING" id="377629.TERTU_2517"/>
<dbReference type="KEGG" id="ttu:TERTU_2517"/>
<evidence type="ECO:0000313" key="1">
    <source>
        <dbReference type="EMBL" id="ACR10783.1"/>
    </source>
</evidence>
<dbReference type="EMBL" id="CP001614">
    <property type="protein sequence ID" value="ACR10783.1"/>
    <property type="molecule type" value="Genomic_DNA"/>
</dbReference>
<dbReference type="Pfam" id="PF13698">
    <property type="entry name" value="DUF4156"/>
    <property type="match status" value="1"/>
</dbReference>
<evidence type="ECO:0000313" key="2">
    <source>
        <dbReference type="Proteomes" id="UP000009080"/>
    </source>
</evidence>
<dbReference type="OrthoDB" id="6120981at2"/>
<accession>C5BL81</accession>
<dbReference type="eggNOG" id="ENOG50333S9">
    <property type="taxonomic scope" value="Bacteria"/>
</dbReference>
<dbReference type="InterPro" id="IPR025294">
    <property type="entry name" value="DUF4156"/>
</dbReference>
<organism evidence="1 2">
    <name type="scientific">Teredinibacter turnerae (strain ATCC 39867 / T7901)</name>
    <dbReference type="NCBI Taxonomy" id="377629"/>
    <lineage>
        <taxon>Bacteria</taxon>
        <taxon>Pseudomonadati</taxon>
        <taxon>Pseudomonadota</taxon>
        <taxon>Gammaproteobacteria</taxon>
        <taxon>Cellvibrionales</taxon>
        <taxon>Cellvibrionaceae</taxon>
        <taxon>Teredinibacter</taxon>
    </lineage>
</organism>
<gene>
    <name evidence="1" type="ordered locus">TERTU_2517</name>
</gene>
<dbReference type="AlphaFoldDB" id="C5BL81"/>
<sequence>MLSIVVVAIAGGCTWVKPIEQAEHVQVLQTVSAPESCQRLGSTSVSVKDKVGFVKRGEDKVARELETLARNEAAKMGGNAVMAKSDSATGAQEFFIYRCP</sequence>
<reference evidence="1 2" key="1">
    <citation type="journal article" date="2009" name="PLoS ONE">
        <title>The complete genome of Teredinibacter turnerae T7901: an intracellular endosymbiont of marine wood-boring bivalves (shipworms).</title>
        <authorList>
            <person name="Yang J.C."/>
            <person name="Madupu R."/>
            <person name="Durkin A.S."/>
            <person name="Ekborg N.A."/>
            <person name="Pedamallu C.S."/>
            <person name="Hostetler J.B."/>
            <person name="Radune D."/>
            <person name="Toms B.S."/>
            <person name="Henrissat B."/>
            <person name="Coutinho P.M."/>
            <person name="Schwarz S."/>
            <person name="Field L."/>
            <person name="Trindade-Silva A.E."/>
            <person name="Soares C.A.G."/>
            <person name="Elshahawi S."/>
            <person name="Hanora A."/>
            <person name="Schmidt E.W."/>
            <person name="Haygood M.G."/>
            <person name="Posfai J."/>
            <person name="Benner J."/>
            <person name="Madinger C."/>
            <person name="Nove J."/>
            <person name="Anton B."/>
            <person name="Chaudhary K."/>
            <person name="Foster J."/>
            <person name="Holman A."/>
            <person name="Kumar S."/>
            <person name="Lessard P.A."/>
            <person name="Luyten Y.A."/>
            <person name="Slatko B."/>
            <person name="Wood N."/>
            <person name="Wu B."/>
            <person name="Teplitski M."/>
            <person name="Mougous J.D."/>
            <person name="Ward N."/>
            <person name="Eisen J.A."/>
            <person name="Badger J.H."/>
            <person name="Distel D.L."/>
        </authorList>
    </citation>
    <scope>NUCLEOTIDE SEQUENCE [LARGE SCALE GENOMIC DNA]</scope>
    <source>
        <strain evidence="2">ATCC 39867 / T7901</strain>
    </source>
</reference>
<name>C5BL81_TERTT</name>
<keyword evidence="2" id="KW-1185">Reference proteome</keyword>